<evidence type="ECO:0000313" key="2">
    <source>
        <dbReference type="EMBL" id="KAJ1175315.1"/>
    </source>
</evidence>
<comment type="caution">
    <text evidence="2">The sequence shown here is derived from an EMBL/GenBank/DDBJ whole genome shotgun (WGS) entry which is preliminary data.</text>
</comment>
<name>A0AAV7TFC1_PLEWA</name>
<feature type="compositionally biased region" description="Basic and acidic residues" evidence="1">
    <location>
        <begin position="51"/>
        <end position="71"/>
    </location>
</feature>
<dbReference type="Proteomes" id="UP001066276">
    <property type="component" value="Chromosome 3_2"/>
</dbReference>
<protein>
    <submittedName>
        <fullName evidence="2">Uncharacterized protein</fullName>
    </submittedName>
</protein>
<gene>
    <name evidence="2" type="ORF">NDU88_000603</name>
</gene>
<dbReference type="AlphaFoldDB" id="A0AAV7TFC1"/>
<sequence>MAAPARRKTEGRTTEENQGTALHRHSKKPPDTGASSGTCAGPEAAILTSSKGDRRKELGRRARPGGDEGET</sequence>
<accession>A0AAV7TFC1</accession>
<reference evidence="2" key="1">
    <citation type="journal article" date="2022" name="bioRxiv">
        <title>Sequencing and chromosome-scale assembly of the giantPleurodeles waltlgenome.</title>
        <authorList>
            <person name="Brown T."/>
            <person name="Elewa A."/>
            <person name="Iarovenko S."/>
            <person name="Subramanian E."/>
            <person name="Araus A.J."/>
            <person name="Petzold A."/>
            <person name="Susuki M."/>
            <person name="Suzuki K.-i.T."/>
            <person name="Hayashi T."/>
            <person name="Toyoda A."/>
            <person name="Oliveira C."/>
            <person name="Osipova E."/>
            <person name="Leigh N.D."/>
            <person name="Simon A."/>
            <person name="Yun M.H."/>
        </authorList>
    </citation>
    <scope>NUCLEOTIDE SEQUENCE</scope>
    <source>
        <strain evidence="2">20211129_DDA</strain>
        <tissue evidence="2">Liver</tissue>
    </source>
</reference>
<evidence type="ECO:0000313" key="3">
    <source>
        <dbReference type="Proteomes" id="UP001066276"/>
    </source>
</evidence>
<dbReference type="EMBL" id="JANPWB010000006">
    <property type="protein sequence ID" value="KAJ1175315.1"/>
    <property type="molecule type" value="Genomic_DNA"/>
</dbReference>
<organism evidence="2 3">
    <name type="scientific">Pleurodeles waltl</name>
    <name type="common">Iberian ribbed newt</name>
    <dbReference type="NCBI Taxonomy" id="8319"/>
    <lineage>
        <taxon>Eukaryota</taxon>
        <taxon>Metazoa</taxon>
        <taxon>Chordata</taxon>
        <taxon>Craniata</taxon>
        <taxon>Vertebrata</taxon>
        <taxon>Euteleostomi</taxon>
        <taxon>Amphibia</taxon>
        <taxon>Batrachia</taxon>
        <taxon>Caudata</taxon>
        <taxon>Salamandroidea</taxon>
        <taxon>Salamandridae</taxon>
        <taxon>Pleurodelinae</taxon>
        <taxon>Pleurodeles</taxon>
    </lineage>
</organism>
<feature type="region of interest" description="Disordered" evidence="1">
    <location>
        <begin position="1"/>
        <end position="71"/>
    </location>
</feature>
<evidence type="ECO:0000256" key="1">
    <source>
        <dbReference type="SAM" id="MobiDB-lite"/>
    </source>
</evidence>
<keyword evidence="3" id="KW-1185">Reference proteome</keyword>
<proteinExistence type="predicted"/>